<reference evidence="1" key="1">
    <citation type="submission" date="2020-03" db="EMBL/GenBank/DDBJ databases">
        <title>The deep terrestrial virosphere.</title>
        <authorList>
            <person name="Holmfeldt K."/>
            <person name="Nilsson E."/>
            <person name="Simone D."/>
            <person name="Lopez-Fernandez M."/>
            <person name="Wu X."/>
            <person name="de Brujin I."/>
            <person name="Lundin D."/>
            <person name="Andersson A."/>
            <person name="Bertilsson S."/>
            <person name="Dopson M."/>
        </authorList>
    </citation>
    <scope>NUCLEOTIDE SEQUENCE</scope>
    <source>
        <strain evidence="3">MM171A00166</strain>
        <strain evidence="5">MM415A00140</strain>
        <strain evidence="2">MM415B00227</strain>
        <strain evidence="1">TM448A00134</strain>
        <strain evidence="4">TM448B00166</strain>
    </source>
</reference>
<dbReference type="EMBL" id="MT143701">
    <property type="protein sequence ID" value="QJB00772.1"/>
    <property type="molecule type" value="Genomic_DNA"/>
</dbReference>
<protein>
    <submittedName>
        <fullName evidence="1">Uncharacterized protein</fullName>
    </submittedName>
</protein>
<organism evidence="1">
    <name type="scientific">viral metagenome</name>
    <dbReference type="NCBI Taxonomy" id="1070528"/>
    <lineage>
        <taxon>unclassified sequences</taxon>
        <taxon>metagenomes</taxon>
        <taxon>organismal metagenomes</taxon>
    </lineage>
</organism>
<dbReference type="EMBL" id="MT144594">
    <property type="protein sequence ID" value="QJH93978.1"/>
    <property type="molecule type" value="Genomic_DNA"/>
</dbReference>
<evidence type="ECO:0000313" key="4">
    <source>
        <dbReference type="EMBL" id="QJH93978.1"/>
    </source>
</evidence>
<gene>
    <name evidence="3" type="ORF">MM171A00166_0015</name>
    <name evidence="5" type="ORF">MM415A00140_0038</name>
    <name evidence="2" type="ORF">MM415B00227_0038</name>
    <name evidence="1" type="ORF">TM448A00134_0004</name>
    <name evidence="4" type="ORF">TM448B00166_0022</name>
</gene>
<name>A0A6H1ZBV7_9ZZZZ</name>
<dbReference type="EMBL" id="MT145197">
    <property type="protein sequence ID" value="QJI05288.1"/>
    <property type="molecule type" value="Genomic_DNA"/>
</dbReference>
<sequence length="125" mass="14447">MSDYDMSIHTNPDAVAWARFYRETKAKSPRPENFDNEENMVGWFSNAMMAMHDHLTGQHPVLSEIPNAAEKIVKLWRLLDDIDTLDDACRSNDAAFRAHTRNVQRERFHIVSGDEFDALVKVMKP</sequence>
<proteinExistence type="predicted"/>
<dbReference type="EMBL" id="MT141570">
    <property type="protein sequence ID" value="QJA67376.1"/>
    <property type="molecule type" value="Genomic_DNA"/>
</dbReference>
<accession>A0A6H1ZBV7</accession>
<evidence type="ECO:0000313" key="2">
    <source>
        <dbReference type="EMBL" id="QJA67376.1"/>
    </source>
</evidence>
<dbReference type="AlphaFoldDB" id="A0A6H1ZBV7"/>
<evidence type="ECO:0000313" key="5">
    <source>
        <dbReference type="EMBL" id="QJI05288.1"/>
    </source>
</evidence>
<evidence type="ECO:0000313" key="1">
    <source>
        <dbReference type="EMBL" id="QJA44670.1"/>
    </source>
</evidence>
<dbReference type="EMBL" id="MT143979">
    <property type="protein sequence ID" value="QJA44670.1"/>
    <property type="molecule type" value="Genomic_DNA"/>
</dbReference>
<evidence type="ECO:0000313" key="3">
    <source>
        <dbReference type="EMBL" id="QJB00772.1"/>
    </source>
</evidence>